<sequence length="353" mass="38971">MFKLLDYYIARTLLSTIGATLSVLIGLSALIKFVEQLRKLGEGDYDIMLAAIYVILSLPRELELFFPMATLLGGLIGMGVLASNSELVVMQASGLSRWNIISSAMKAAVVMIIVVMAVGEWVTPFSESKAKQIRTEALTGGSLFSSEQLVWAKDGEHFVSIGQVISRERLRDISIFDFRGDLTLRSITYAQSGRFNEDGWQLRNVNITQINESQVTDEQQAQMNWDSTLTPDKLGIVAVKPEALSIRGLLDYIDYLENNAQDASRYELALWRKILQPVSVGVMLLMALSFIFGPLRSVTMGARVIMGVLVGFGFFITNEVFGPLSLVYNLPPFLGALLPSVLFASVAALLLRR</sequence>
<organism evidence="10 11">
    <name type="scientific">Alteromonas halophila</name>
    <dbReference type="NCBI Taxonomy" id="516698"/>
    <lineage>
        <taxon>Bacteria</taxon>
        <taxon>Pseudomonadati</taxon>
        <taxon>Pseudomonadota</taxon>
        <taxon>Gammaproteobacteria</taxon>
        <taxon>Alteromonadales</taxon>
        <taxon>Alteromonadaceae</taxon>
        <taxon>Alteromonas/Salinimonas group</taxon>
        <taxon>Alteromonas</taxon>
    </lineage>
</organism>
<dbReference type="GO" id="GO:0015920">
    <property type="term" value="P:lipopolysaccharide transport"/>
    <property type="evidence" value="ECO:0007669"/>
    <property type="project" value="TreeGrafter"/>
</dbReference>
<comment type="function">
    <text evidence="1">Part of the ABC transporter complex LptBFG involved in the translocation of lipopolysaccharide (LPS) from the inner membrane to the outer membrane.</text>
</comment>
<dbReference type="PANTHER" id="PTHR33529">
    <property type="entry name" value="SLR0882 PROTEIN-RELATED"/>
    <property type="match status" value="1"/>
</dbReference>
<dbReference type="GO" id="GO:0055085">
    <property type="term" value="P:transmembrane transport"/>
    <property type="evidence" value="ECO:0007669"/>
    <property type="project" value="InterPro"/>
</dbReference>
<dbReference type="InterPro" id="IPR030923">
    <property type="entry name" value="LptG"/>
</dbReference>
<comment type="subcellular location">
    <subcellularLocation>
        <location evidence="2">Cell membrane</location>
        <topology evidence="2">Multi-pass membrane protein</topology>
    </subcellularLocation>
</comment>
<dbReference type="AlphaFoldDB" id="A0A918JPK8"/>
<dbReference type="Proteomes" id="UP000631300">
    <property type="component" value="Unassembled WGS sequence"/>
</dbReference>
<keyword evidence="5 9" id="KW-0812">Transmembrane</keyword>
<evidence type="ECO:0000256" key="4">
    <source>
        <dbReference type="ARBA" id="ARBA00022475"/>
    </source>
</evidence>
<dbReference type="EMBL" id="BMXP01000009">
    <property type="protein sequence ID" value="GGW93108.1"/>
    <property type="molecule type" value="Genomic_DNA"/>
</dbReference>
<evidence type="ECO:0000313" key="10">
    <source>
        <dbReference type="EMBL" id="GGW93108.1"/>
    </source>
</evidence>
<dbReference type="GO" id="GO:0043190">
    <property type="term" value="C:ATP-binding cassette (ABC) transporter complex"/>
    <property type="evidence" value="ECO:0007669"/>
    <property type="project" value="InterPro"/>
</dbReference>
<name>A0A918JPK8_9ALTE</name>
<comment type="subunit">
    <text evidence="8">Component of the lipopolysaccharide transport and assembly complex. The LptBFG transporter is composed of two ATP-binding proteins (LptB) and two transmembrane proteins (LptF and LptG).</text>
</comment>
<dbReference type="NCBIfam" id="TIGR04408">
    <property type="entry name" value="LptG_lptG"/>
    <property type="match status" value="1"/>
</dbReference>
<evidence type="ECO:0000256" key="8">
    <source>
        <dbReference type="ARBA" id="ARBA00026081"/>
    </source>
</evidence>
<evidence type="ECO:0000256" key="5">
    <source>
        <dbReference type="ARBA" id="ARBA00022692"/>
    </source>
</evidence>
<dbReference type="InterPro" id="IPR005495">
    <property type="entry name" value="LptG/LptF_permease"/>
</dbReference>
<keyword evidence="4" id="KW-1003">Cell membrane</keyword>
<dbReference type="Pfam" id="PF03739">
    <property type="entry name" value="LptF_LptG"/>
    <property type="match status" value="1"/>
</dbReference>
<feature type="transmembrane region" description="Helical" evidence="9">
    <location>
        <begin position="12"/>
        <end position="31"/>
    </location>
</feature>
<evidence type="ECO:0000313" key="11">
    <source>
        <dbReference type="Proteomes" id="UP000631300"/>
    </source>
</evidence>
<protein>
    <submittedName>
        <fullName evidence="10">LPS export ABC transporter permease LptG</fullName>
    </submittedName>
</protein>
<evidence type="ECO:0000256" key="7">
    <source>
        <dbReference type="ARBA" id="ARBA00023136"/>
    </source>
</evidence>
<evidence type="ECO:0000256" key="3">
    <source>
        <dbReference type="ARBA" id="ARBA00007725"/>
    </source>
</evidence>
<evidence type="ECO:0000256" key="1">
    <source>
        <dbReference type="ARBA" id="ARBA00002265"/>
    </source>
</evidence>
<proteinExistence type="inferred from homology"/>
<keyword evidence="6 9" id="KW-1133">Transmembrane helix</keyword>
<comment type="caution">
    <text evidence="10">The sequence shown here is derived from an EMBL/GenBank/DDBJ whole genome shotgun (WGS) entry which is preliminary data.</text>
</comment>
<dbReference type="PANTHER" id="PTHR33529:SF2">
    <property type="entry name" value="LIPOPOLYSACCHARIDE EXPORT SYSTEM PERMEASE PROTEIN LPTG"/>
    <property type="match status" value="1"/>
</dbReference>
<accession>A0A918JPK8</accession>
<evidence type="ECO:0000256" key="6">
    <source>
        <dbReference type="ARBA" id="ARBA00022989"/>
    </source>
</evidence>
<reference evidence="10" key="1">
    <citation type="journal article" date="2014" name="Int. J. Syst. Evol. Microbiol.">
        <title>Complete genome sequence of Corynebacterium casei LMG S-19264T (=DSM 44701T), isolated from a smear-ripened cheese.</title>
        <authorList>
            <consortium name="US DOE Joint Genome Institute (JGI-PGF)"/>
            <person name="Walter F."/>
            <person name="Albersmeier A."/>
            <person name="Kalinowski J."/>
            <person name="Ruckert C."/>
        </authorList>
    </citation>
    <scope>NUCLEOTIDE SEQUENCE</scope>
    <source>
        <strain evidence="10">KCTC 22164</strain>
    </source>
</reference>
<evidence type="ECO:0000256" key="2">
    <source>
        <dbReference type="ARBA" id="ARBA00004651"/>
    </source>
</evidence>
<comment type="similarity">
    <text evidence="3">Belongs to the LptF/LptG family.</text>
</comment>
<feature type="transmembrane region" description="Helical" evidence="9">
    <location>
        <begin position="304"/>
        <end position="321"/>
    </location>
</feature>
<feature type="transmembrane region" description="Helical" evidence="9">
    <location>
        <begin position="65"/>
        <end position="83"/>
    </location>
</feature>
<feature type="transmembrane region" description="Helical" evidence="9">
    <location>
        <begin position="333"/>
        <end position="351"/>
    </location>
</feature>
<feature type="transmembrane region" description="Helical" evidence="9">
    <location>
        <begin position="274"/>
        <end position="292"/>
    </location>
</feature>
<keyword evidence="11" id="KW-1185">Reference proteome</keyword>
<reference evidence="10" key="2">
    <citation type="submission" date="2020-09" db="EMBL/GenBank/DDBJ databases">
        <authorList>
            <person name="Sun Q."/>
            <person name="Kim S."/>
        </authorList>
    </citation>
    <scope>NUCLEOTIDE SEQUENCE</scope>
    <source>
        <strain evidence="10">KCTC 22164</strain>
    </source>
</reference>
<dbReference type="RefSeq" id="WP_189407785.1">
    <property type="nucleotide sequence ID" value="NZ_BMXP01000009.1"/>
</dbReference>
<keyword evidence="7 9" id="KW-0472">Membrane</keyword>
<feature type="transmembrane region" description="Helical" evidence="9">
    <location>
        <begin position="104"/>
        <end position="122"/>
    </location>
</feature>
<gene>
    <name evidence="10" type="primary">lptG</name>
    <name evidence="10" type="ORF">GCM10007391_29240</name>
</gene>
<evidence type="ECO:0000256" key="9">
    <source>
        <dbReference type="SAM" id="Phobius"/>
    </source>
</evidence>